<reference evidence="1 2" key="1">
    <citation type="journal article" date="2019" name="Sci. Rep.">
        <title>Orb-weaving spider Araneus ventricosus genome elucidates the spidroin gene catalogue.</title>
        <authorList>
            <person name="Kono N."/>
            <person name="Nakamura H."/>
            <person name="Ohtoshi R."/>
            <person name="Moran D.A.P."/>
            <person name="Shinohara A."/>
            <person name="Yoshida Y."/>
            <person name="Fujiwara M."/>
            <person name="Mori M."/>
            <person name="Tomita M."/>
            <person name="Arakawa K."/>
        </authorList>
    </citation>
    <scope>NUCLEOTIDE SEQUENCE [LARGE SCALE GENOMIC DNA]</scope>
</reference>
<gene>
    <name evidence="1" type="ORF">AVEN_106104_1</name>
</gene>
<dbReference type="Proteomes" id="UP000499080">
    <property type="component" value="Unassembled WGS sequence"/>
</dbReference>
<comment type="caution">
    <text evidence="1">The sequence shown here is derived from an EMBL/GenBank/DDBJ whole genome shotgun (WGS) entry which is preliminary data.</text>
</comment>
<protein>
    <submittedName>
        <fullName evidence="1">Uncharacterized protein</fullName>
    </submittedName>
</protein>
<accession>A0A4Y2HTS9</accession>
<evidence type="ECO:0000313" key="1">
    <source>
        <dbReference type="EMBL" id="GBM68623.1"/>
    </source>
</evidence>
<evidence type="ECO:0000313" key="2">
    <source>
        <dbReference type="Proteomes" id="UP000499080"/>
    </source>
</evidence>
<organism evidence="1 2">
    <name type="scientific">Araneus ventricosus</name>
    <name type="common">Orbweaver spider</name>
    <name type="synonym">Epeira ventricosa</name>
    <dbReference type="NCBI Taxonomy" id="182803"/>
    <lineage>
        <taxon>Eukaryota</taxon>
        <taxon>Metazoa</taxon>
        <taxon>Ecdysozoa</taxon>
        <taxon>Arthropoda</taxon>
        <taxon>Chelicerata</taxon>
        <taxon>Arachnida</taxon>
        <taxon>Araneae</taxon>
        <taxon>Araneomorphae</taxon>
        <taxon>Entelegynae</taxon>
        <taxon>Araneoidea</taxon>
        <taxon>Araneidae</taxon>
        <taxon>Araneus</taxon>
    </lineage>
</organism>
<proteinExistence type="predicted"/>
<keyword evidence="2" id="KW-1185">Reference proteome</keyword>
<sequence length="95" mass="10867">MNKSSPLTSVNIWVGILGDYAVGPYILPDHLTGTTYRIFFEQVLPSLLQVVPLPIQRNMWFMRVELQHTFPLLECYISRTMDSDVADLCHRTSAP</sequence>
<name>A0A4Y2HTS9_ARAVE</name>
<dbReference type="EMBL" id="BGPR01002152">
    <property type="protein sequence ID" value="GBM68623.1"/>
    <property type="molecule type" value="Genomic_DNA"/>
</dbReference>
<dbReference type="AlphaFoldDB" id="A0A4Y2HTS9"/>